<gene>
    <name evidence="2" type="ORF">VZD24_06685</name>
    <name evidence="1" type="ORF">VZD85_05885</name>
</gene>
<dbReference type="Proteomes" id="UP001390963">
    <property type="component" value="Unassembled WGS sequence"/>
</dbReference>
<dbReference type="PROSITE" id="PS51257">
    <property type="entry name" value="PROKAR_LIPOPROTEIN"/>
    <property type="match status" value="1"/>
</dbReference>
<evidence type="ECO:0000313" key="2">
    <source>
        <dbReference type="EMBL" id="MEM0573194.1"/>
    </source>
</evidence>
<evidence type="ECO:0000313" key="1">
    <source>
        <dbReference type="EMBL" id="MEM0517874.1"/>
    </source>
</evidence>
<evidence type="ECO:0000313" key="3">
    <source>
        <dbReference type="Proteomes" id="UP001388259"/>
    </source>
</evidence>
<protein>
    <recommendedName>
        <fullName evidence="5">NlpE C-terminal OB domain-containing protein</fullName>
    </recommendedName>
</protein>
<evidence type="ECO:0000313" key="4">
    <source>
        <dbReference type="Proteomes" id="UP001390963"/>
    </source>
</evidence>
<dbReference type="EMBL" id="JBANCF010000003">
    <property type="protein sequence ID" value="MEM0573194.1"/>
    <property type="molecule type" value="Genomic_DNA"/>
</dbReference>
<dbReference type="EMBL" id="JAZBJM010000003">
    <property type="protein sequence ID" value="MEM0517874.1"/>
    <property type="molecule type" value="Genomic_DNA"/>
</dbReference>
<evidence type="ECO:0008006" key="5">
    <source>
        <dbReference type="Google" id="ProtNLM"/>
    </source>
</evidence>
<proteinExistence type="predicted"/>
<accession>A0AB35YUX2</accession>
<organism evidence="1 3">
    <name type="scientific">Aequorivita flava</name>
    <dbReference type="NCBI Taxonomy" id="3114371"/>
    <lineage>
        <taxon>Bacteria</taxon>
        <taxon>Pseudomonadati</taxon>
        <taxon>Bacteroidota</taxon>
        <taxon>Flavobacteriia</taxon>
        <taxon>Flavobacteriales</taxon>
        <taxon>Flavobacteriaceae</taxon>
        <taxon>Aequorivita</taxon>
    </lineage>
</organism>
<keyword evidence="4" id="KW-1185">Reference proteome</keyword>
<comment type="caution">
    <text evidence="1">The sequence shown here is derived from an EMBL/GenBank/DDBJ whole genome shotgun (WGS) entry which is preliminary data.</text>
</comment>
<name>A0AB35YUX2_9FLAO</name>
<reference evidence="1 4" key="1">
    <citation type="submission" date="2024-01" db="EMBL/GenBank/DDBJ databases">
        <title>Aequorivita flavus sp. nov., isolated from deep-sea sediment.</title>
        <authorList>
            <person name="Chen X."/>
        </authorList>
    </citation>
    <scope>NUCLEOTIDE SEQUENCE</scope>
    <source>
        <strain evidence="1">MCCC 1A16923</strain>
        <strain evidence="2 4">MCCC 1A16935</strain>
    </source>
</reference>
<sequence length="140" mass="15612">MMKKIFLMLMLSAAVFSCKNSEEKNVATEEIATENAATNPENFKAYNGDYIDSNGAVVLMGTNFIYGVKRNEISDQLSKQVAAVKQNDFDMVNVIVRGTVSKNTDTDSEWEEVITINEILRVSDKPSEADIKFEESAKNN</sequence>
<dbReference type="Proteomes" id="UP001388259">
    <property type="component" value="Unassembled WGS sequence"/>
</dbReference>
<dbReference type="AlphaFoldDB" id="A0AB35YUX2"/>
<dbReference type="RefSeq" id="WP_342686995.1">
    <property type="nucleotide sequence ID" value="NZ_JAZBJM010000003.1"/>
</dbReference>